<evidence type="ECO:0000313" key="1">
    <source>
        <dbReference type="EMBL" id="ETO10908.1"/>
    </source>
</evidence>
<dbReference type="EMBL" id="ASPP01022982">
    <property type="protein sequence ID" value="ETO10908.1"/>
    <property type="molecule type" value="Genomic_DNA"/>
</dbReference>
<sequence>MFTDFGTPFGKATTKQEAMIPLSEYELPAREIRKLIGIVHPDRFEKFLKHDSKERYLSMQMTNQRSLSGLNSLLEYHKKYTKPQTAMITRKIIRDVKLGENGPPPIHLEFYLPRSNGTFEHVWSSFHCDSAKPMISHLLKQIYNCLCSLLGEVDKKMGTSLAVDMKHKRADTRLHDSDDADRPGHYDRLEQVEMSFDDALDEYYLDEHCNPSVQFQHLCLMKHKLERNKVFWHPKLTQQQIDHAMHNLFVLSKDYCNECMFQYWMDVPIVVVFDDFEVLNCPPHVVAIPWNFQSDDFIQHIQTEIITIVRAYKQAMAIKAQKKIGTTKPSGNDVKRPHQHECDE</sequence>
<name>X6MA93_RETFI</name>
<organism evidence="1 2">
    <name type="scientific">Reticulomyxa filosa</name>
    <dbReference type="NCBI Taxonomy" id="46433"/>
    <lineage>
        <taxon>Eukaryota</taxon>
        <taxon>Sar</taxon>
        <taxon>Rhizaria</taxon>
        <taxon>Retaria</taxon>
        <taxon>Foraminifera</taxon>
        <taxon>Monothalamids</taxon>
        <taxon>Reticulomyxidae</taxon>
        <taxon>Reticulomyxa</taxon>
    </lineage>
</organism>
<dbReference type="AlphaFoldDB" id="X6MA93"/>
<gene>
    <name evidence="1" type="ORF">RFI_26469</name>
</gene>
<accession>X6MA93</accession>
<proteinExistence type="predicted"/>
<reference evidence="1 2" key="1">
    <citation type="journal article" date="2013" name="Curr. Biol.">
        <title>The Genome of the Foraminiferan Reticulomyxa filosa.</title>
        <authorList>
            <person name="Glockner G."/>
            <person name="Hulsmann N."/>
            <person name="Schleicher M."/>
            <person name="Noegel A.A."/>
            <person name="Eichinger L."/>
            <person name="Gallinger C."/>
            <person name="Pawlowski J."/>
            <person name="Sierra R."/>
            <person name="Euteneuer U."/>
            <person name="Pillet L."/>
            <person name="Moustafa A."/>
            <person name="Platzer M."/>
            <person name="Groth M."/>
            <person name="Szafranski K."/>
            <person name="Schliwa M."/>
        </authorList>
    </citation>
    <scope>NUCLEOTIDE SEQUENCE [LARGE SCALE GENOMIC DNA]</scope>
</reference>
<comment type="caution">
    <text evidence="1">The sequence shown here is derived from an EMBL/GenBank/DDBJ whole genome shotgun (WGS) entry which is preliminary data.</text>
</comment>
<evidence type="ECO:0000313" key="2">
    <source>
        <dbReference type="Proteomes" id="UP000023152"/>
    </source>
</evidence>
<keyword evidence="2" id="KW-1185">Reference proteome</keyword>
<dbReference type="Proteomes" id="UP000023152">
    <property type="component" value="Unassembled WGS sequence"/>
</dbReference>
<protein>
    <submittedName>
        <fullName evidence="1">Uncharacterized protein</fullName>
    </submittedName>
</protein>